<evidence type="ECO:0000256" key="3">
    <source>
        <dbReference type="ARBA" id="ARBA00006676"/>
    </source>
</evidence>
<dbReference type="PIRSF" id="PIRSF001251">
    <property type="entry name" value="AMP_deaminase_met"/>
    <property type="match status" value="1"/>
</dbReference>
<comment type="cofactor">
    <cofactor evidence="1 9">
        <name>Zn(2+)</name>
        <dbReference type="ChEBI" id="CHEBI:29105"/>
    </cofactor>
</comment>
<dbReference type="NCBIfam" id="TIGR01429">
    <property type="entry name" value="AMP_deaminase"/>
    <property type="match status" value="1"/>
</dbReference>
<dbReference type="Pfam" id="PF19326">
    <property type="entry name" value="AMP_deaminase"/>
    <property type="match status" value="1"/>
</dbReference>
<dbReference type="GO" id="GO:0032264">
    <property type="term" value="P:IMP salvage"/>
    <property type="evidence" value="ECO:0007669"/>
    <property type="project" value="UniProtKB-UniPathway"/>
</dbReference>
<sequence length="780" mass="90899">MSTPLRGSSPKVSFYHEHDEFDHEEVHTESHDSHFTYRNYMEEERINSFTFKMAKKDVTFQRIILTNESEKDIEEYAEVAEQLLDAINSRRKYLYQPKIWKADAPVGEKPPYNPFVADPNSLTATDHTFKPVNGVYFVYKNEEEMKQDKPLHSLEHTLNSYYRELNNLMKLCSYGPAKTFCFKRLRLLESKFNMHILLNDSVELSHQKFAPHRDFYNVRKVDTHVHHSSSMNQKHLLKFIKRKLKENPNEIVIFRDDKYLTLSEVFKSLNLNVEELSVDTLDVHADNNTFHRFDKFNLKYNPCGQSRLREIFLKTDNLIKGKYLAEITKEVFEDLEKSKYQSAEYRLSIYGRKMSEWDTLSSWVCDNELFSTKARWLIQIPRLYDVYRETSTSTFQDFLNNIFHPLFEVTKDPSTHPKLHLFLQQVVGIDCVDDESKFEKKFTEKFPAPQDWVTEHNPPYTYYLFYLYANLHTLNRFREEKGLNTLALRPHSGEAGEVDHMGAAFFLAHGINHGINLRKTPVLQYLYYLCQIGIAMSPLSNNSLFLTYHRNPFPVFFARGLNVSISTDDPLQFHYTKEPLMEEYSIATQVWRLSPCDICEIAKNSVIQSGFEHNVKSHWLGPDYLKKDCGNDIKKTNIPDVRGCFRNETLTEELHLLLKSLNTLANFKNIDTTFLTEQLPKELTATKPPLPPHNHMVNHQVHYHHPQPIHHIPLAHNNNSGNNSPHNTMTPISPTIQSLSNPNIVSKPIKIKPKAQTNPPPLSLNVFNAESATSQPKQSI</sequence>
<dbReference type="InterPro" id="IPR006329">
    <property type="entry name" value="AMPD"/>
</dbReference>
<dbReference type="EC" id="3.5.4.6" evidence="4 9"/>
<dbReference type="PANTHER" id="PTHR11359:SF0">
    <property type="entry name" value="AMP DEAMINASE"/>
    <property type="match status" value="1"/>
</dbReference>
<feature type="compositionally biased region" description="Polar residues" evidence="10">
    <location>
        <begin position="765"/>
        <end position="780"/>
    </location>
</feature>
<evidence type="ECO:0000256" key="4">
    <source>
        <dbReference type="ARBA" id="ARBA00012775"/>
    </source>
</evidence>
<dbReference type="UniPathway" id="UPA00591">
    <property type="reaction ID" value="UER00663"/>
</dbReference>
<evidence type="ECO:0000256" key="7">
    <source>
        <dbReference type="ARBA" id="ARBA00022833"/>
    </source>
</evidence>
<evidence type="ECO:0000313" key="11">
    <source>
        <dbReference type="EMBL" id="KYQ91657.1"/>
    </source>
</evidence>
<evidence type="ECO:0000313" key="12">
    <source>
        <dbReference type="Proteomes" id="UP000076078"/>
    </source>
</evidence>
<dbReference type="Proteomes" id="UP000076078">
    <property type="component" value="Unassembled WGS sequence"/>
</dbReference>
<dbReference type="PANTHER" id="PTHR11359">
    <property type="entry name" value="AMP DEAMINASE"/>
    <property type="match status" value="1"/>
</dbReference>
<reference evidence="11 12" key="1">
    <citation type="submission" date="2015-12" db="EMBL/GenBank/DDBJ databases">
        <title>Dictyostelia acquired genes for synthesis and detection of signals that induce cell-type specialization by lateral gene transfer from prokaryotes.</title>
        <authorList>
            <person name="Gloeckner G."/>
            <person name="Schaap P."/>
        </authorList>
    </citation>
    <scope>NUCLEOTIDE SEQUENCE [LARGE SCALE GENOMIC DNA]</scope>
    <source>
        <strain evidence="11 12">TK</strain>
    </source>
</reference>
<comment type="pathway">
    <text evidence="2">Purine metabolism; IMP biosynthesis via salvage pathway; IMP from AMP: step 1/1.</text>
</comment>
<keyword evidence="5 9" id="KW-0479">Metal-binding</keyword>
<protein>
    <recommendedName>
        <fullName evidence="4 9">AMP deaminase</fullName>
        <ecNumber evidence="4 9">3.5.4.6</ecNumber>
    </recommendedName>
</protein>
<evidence type="ECO:0000256" key="10">
    <source>
        <dbReference type="SAM" id="MobiDB-lite"/>
    </source>
</evidence>
<dbReference type="FunFam" id="4.10.800.20:FF:000001">
    <property type="entry name" value="AMP deaminase"/>
    <property type="match status" value="1"/>
</dbReference>
<dbReference type="STRING" id="361077.A0A151ZCI0"/>
<evidence type="ECO:0000256" key="2">
    <source>
        <dbReference type="ARBA" id="ARBA00004955"/>
    </source>
</evidence>
<dbReference type="Gene3D" id="4.10.800.20">
    <property type="match status" value="1"/>
</dbReference>
<keyword evidence="6 9" id="KW-0378">Hydrolase</keyword>
<evidence type="ECO:0000256" key="9">
    <source>
        <dbReference type="PIRNR" id="PIRNR001251"/>
    </source>
</evidence>
<evidence type="ECO:0000256" key="6">
    <source>
        <dbReference type="ARBA" id="ARBA00022801"/>
    </source>
</evidence>
<organism evidence="11 12">
    <name type="scientific">Tieghemostelium lacteum</name>
    <name type="common">Slime mold</name>
    <name type="synonym">Dictyostelium lacteum</name>
    <dbReference type="NCBI Taxonomy" id="361077"/>
    <lineage>
        <taxon>Eukaryota</taxon>
        <taxon>Amoebozoa</taxon>
        <taxon>Evosea</taxon>
        <taxon>Eumycetozoa</taxon>
        <taxon>Dictyostelia</taxon>
        <taxon>Dictyosteliales</taxon>
        <taxon>Raperosteliaceae</taxon>
        <taxon>Tieghemostelium</taxon>
    </lineage>
</organism>
<dbReference type="CDD" id="cd01319">
    <property type="entry name" value="AMPD"/>
    <property type="match status" value="1"/>
</dbReference>
<dbReference type="GO" id="GO:0003876">
    <property type="term" value="F:AMP deaminase activity"/>
    <property type="evidence" value="ECO:0007669"/>
    <property type="project" value="UniProtKB-EC"/>
</dbReference>
<accession>A0A151ZCI0</accession>
<dbReference type="FunCoup" id="A0A151ZCI0">
    <property type="interactions" value="508"/>
</dbReference>
<dbReference type="GO" id="GO:0046872">
    <property type="term" value="F:metal ion binding"/>
    <property type="evidence" value="ECO:0007669"/>
    <property type="project" value="UniProtKB-KW"/>
</dbReference>
<dbReference type="Gene3D" id="3.20.20.140">
    <property type="entry name" value="Metal-dependent hydrolases"/>
    <property type="match status" value="1"/>
</dbReference>
<keyword evidence="8" id="KW-0546">Nucleotide metabolism</keyword>
<dbReference type="InterPro" id="IPR006650">
    <property type="entry name" value="A/AMP_deam_AS"/>
</dbReference>
<dbReference type="OMA" id="SHHEMQE"/>
<dbReference type="InParanoid" id="A0A151ZCI0"/>
<keyword evidence="12" id="KW-1185">Reference proteome</keyword>
<dbReference type="OrthoDB" id="1723809at2759"/>
<dbReference type="SUPFAM" id="SSF51556">
    <property type="entry name" value="Metallo-dependent hydrolases"/>
    <property type="match status" value="1"/>
</dbReference>
<dbReference type="FunFam" id="3.20.20.140:FF:000035">
    <property type="entry name" value="Probable amp deaminase"/>
    <property type="match status" value="1"/>
</dbReference>
<dbReference type="GO" id="GO:0046033">
    <property type="term" value="P:AMP metabolic process"/>
    <property type="evidence" value="ECO:0007669"/>
    <property type="project" value="TreeGrafter"/>
</dbReference>
<dbReference type="PROSITE" id="PS00485">
    <property type="entry name" value="A_DEAMINASE"/>
    <property type="match status" value="1"/>
</dbReference>
<comment type="catalytic activity">
    <reaction evidence="9">
        <text>AMP + H2O + H(+) = IMP + NH4(+)</text>
        <dbReference type="Rhea" id="RHEA:14777"/>
        <dbReference type="ChEBI" id="CHEBI:15377"/>
        <dbReference type="ChEBI" id="CHEBI:15378"/>
        <dbReference type="ChEBI" id="CHEBI:28938"/>
        <dbReference type="ChEBI" id="CHEBI:58053"/>
        <dbReference type="ChEBI" id="CHEBI:456215"/>
        <dbReference type="EC" id="3.5.4.6"/>
    </reaction>
</comment>
<evidence type="ECO:0000256" key="8">
    <source>
        <dbReference type="ARBA" id="ARBA00023080"/>
    </source>
</evidence>
<dbReference type="EMBL" id="LODT01000034">
    <property type="protein sequence ID" value="KYQ91657.1"/>
    <property type="molecule type" value="Genomic_DNA"/>
</dbReference>
<dbReference type="AlphaFoldDB" id="A0A151ZCI0"/>
<evidence type="ECO:0000256" key="1">
    <source>
        <dbReference type="ARBA" id="ARBA00001947"/>
    </source>
</evidence>
<dbReference type="GO" id="GO:0005829">
    <property type="term" value="C:cytosol"/>
    <property type="evidence" value="ECO:0007669"/>
    <property type="project" value="TreeGrafter"/>
</dbReference>
<comment type="similarity">
    <text evidence="3 9">Belongs to the metallo-dependent hydrolases superfamily. Adenosine and AMP deaminases family.</text>
</comment>
<proteinExistence type="inferred from homology"/>
<evidence type="ECO:0000256" key="5">
    <source>
        <dbReference type="ARBA" id="ARBA00022723"/>
    </source>
</evidence>
<gene>
    <name evidence="11" type="ORF">DLAC_07433</name>
</gene>
<keyword evidence="7" id="KW-0862">Zinc</keyword>
<dbReference type="InterPro" id="IPR032466">
    <property type="entry name" value="Metal_Hydrolase"/>
</dbReference>
<name>A0A151ZCI0_TIELA</name>
<feature type="region of interest" description="Disordered" evidence="10">
    <location>
        <begin position="752"/>
        <end position="780"/>
    </location>
</feature>
<comment type="caution">
    <text evidence="11">The sequence shown here is derived from an EMBL/GenBank/DDBJ whole genome shotgun (WGS) entry which is preliminary data.</text>
</comment>